<keyword evidence="5" id="KW-1185">Reference proteome</keyword>
<dbReference type="Proteomes" id="UP000267821">
    <property type="component" value="Unassembled WGS sequence"/>
</dbReference>
<dbReference type="EMBL" id="ML121530">
    <property type="protein sequence ID" value="RPB27942.1"/>
    <property type="molecule type" value="Genomic_DNA"/>
</dbReference>
<comment type="cofactor">
    <cofactor evidence="1">
        <name>a divalent metal cation</name>
        <dbReference type="ChEBI" id="CHEBI:60240"/>
    </cofactor>
</comment>
<feature type="domain" description="DDE Tnp4" evidence="3">
    <location>
        <begin position="141"/>
        <end position="220"/>
    </location>
</feature>
<evidence type="ECO:0000313" key="4">
    <source>
        <dbReference type="EMBL" id="RPB27942.1"/>
    </source>
</evidence>
<evidence type="ECO:0000259" key="3">
    <source>
        <dbReference type="Pfam" id="PF13359"/>
    </source>
</evidence>
<accession>A0A3N4M3K1</accession>
<gene>
    <name evidence="4" type="ORF">L211DRAFT_855639</name>
</gene>
<protein>
    <recommendedName>
        <fullName evidence="3">DDE Tnp4 domain-containing protein</fullName>
    </recommendedName>
</protein>
<evidence type="ECO:0000256" key="2">
    <source>
        <dbReference type="ARBA" id="ARBA00022723"/>
    </source>
</evidence>
<organism evidence="4 5">
    <name type="scientific">Terfezia boudieri ATCC MYA-4762</name>
    <dbReference type="NCBI Taxonomy" id="1051890"/>
    <lineage>
        <taxon>Eukaryota</taxon>
        <taxon>Fungi</taxon>
        <taxon>Dikarya</taxon>
        <taxon>Ascomycota</taxon>
        <taxon>Pezizomycotina</taxon>
        <taxon>Pezizomycetes</taxon>
        <taxon>Pezizales</taxon>
        <taxon>Pezizaceae</taxon>
        <taxon>Terfezia</taxon>
    </lineage>
</organism>
<name>A0A3N4M3K1_9PEZI</name>
<dbReference type="InParanoid" id="A0A3N4M3K1"/>
<sequence length="300" mass="34372">MTLEAAISAATLAIATADEAQNIAITPLQSPAIGFDQFTDTECVEYFRFTRSQLHQILPHLGLDQITYRHRWQASPEEAFCILLSRLTWQSVVFNDVIKHLVTRYMEKLEWDFQHLTYDRLRSYAEYVGARGRGTSVWGFVDGTLKLVCRPSRNQRRWYSGYKKRHTIKFQAITTPDGLISYLVGPFEGKLGDWAAWKQSQIEQHLRLCVYGDPAYTFNAYMPFLRIAVEHSFGKISSLWPFVTHSRALKIEHSLVGSYYIIAVLLTNIHTCLNGSQISSHFACPPPSLDKYLSITPPFQ</sequence>
<dbReference type="OrthoDB" id="5289248at2759"/>
<evidence type="ECO:0000313" key="5">
    <source>
        <dbReference type="Proteomes" id="UP000267821"/>
    </source>
</evidence>
<dbReference type="GO" id="GO:0046872">
    <property type="term" value="F:metal ion binding"/>
    <property type="evidence" value="ECO:0007669"/>
    <property type="project" value="UniProtKB-KW"/>
</dbReference>
<dbReference type="STRING" id="1051890.A0A3N4M3K1"/>
<reference evidence="4 5" key="1">
    <citation type="journal article" date="2018" name="Nat. Ecol. Evol.">
        <title>Pezizomycetes genomes reveal the molecular basis of ectomycorrhizal truffle lifestyle.</title>
        <authorList>
            <person name="Murat C."/>
            <person name="Payen T."/>
            <person name="Noel B."/>
            <person name="Kuo A."/>
            <person name="Morin E."/>
            <person name="Chen J."/>
            <person name="Kohler A."/>
            <person name="Krizsan K."/>
            <person name="Balestrini R."/>
            <person name="Da Silva C."/>
            <person name="Montanini B."/>
            <person name="Hainaut M."/>
            <person name="Levati E."/>
            <person name="Barry K.W."/>
            <person name="Belfiori B."/>
            <person name="Cichocki N."/>
            <person name="Clum A."/>
            <person name="Dockter R.B."/>
            <person name="Fauchery L."/>
            <person name="Guy J."/>
            <person name="Iotti M."/>
            <person name="Le Tacon F."/>
            <person name="Lindquist E.A."/>
            <person name="Lipzen A."/>
            <person name="Malagnac F."/>
            <person name="Mello A."/>
            <person name="Molinier V."/>
            <person name="Miyauchi S."/>
            <person name="Poulain J."/>
            <person name="Riccioni C."/>
            <person name="Rubini A."/>
            <person name="Sitrit Y."/>
            <person name="Splivallo R."/>
            <person name="Traeger S."/>
            <person name="Wang M."/>
            <person name="Zifcakova L."/>
            <person name="Wipf D."/>
            <person name="Zambonelli A."/>
            <person name="Paolocci F."/>
            <person name="Nowrousian M."/>
            <person name="Ottonello S."/>
            <person name="Baldrian P."/>
            <person name="Spatafora J.W."/>
            <person name="Henrissat B."/>
            <person name="Nagy L.G."/>
            <person name="Aury J.M."/>
            <person name="Wincker P."/>
            <person name="Grigoriev I.V."/>
            <person name="Bonfante P."/>
            <person name="Martin F.M."/>
        </authorList>
    </citation>
    <scope>NUCLEOTIDE SEQUENCE [LARGE SCALE GENOMIC DNA]</scope>
    <source>
        <strain evidence="4 5">ATCC MYA-4762</strain>
    </source>
</reference>
<dbReference type="InterPro" id="IPR027806">
    <property type="entry name" value="HARBI1_dom"/>
</dbReference>
<proteinExistence type="predicted"/>
<evidence type="ECO:0000256" key="1">
    <source>
        <dbReference type="ARBA" id="ARBA00001968"/>
    </source>
</evidence>
<keyword evidence="2" id="KW-0479">Metal-binding</keyword>
<dbReference type="AlphaFoldDB" id="A0A3N4M3K1"/>
<dbReference type="Pfam" id="PF13359">
    <property type="entry name" value="DDE_Tnp_4"/>
    <property type="match status" value="1"/>
</dbReference>